<dbReference type="InterPro" id="IPR042099">
    <property type="entry name" value="ANL_N_sf"/>
</dbReference>
<proteinExistence type="inferred from homology"/>
<dbReference type="Gene3D" id="3.30.300.30">
    <property type="match status" value="1"/>
</dbReference>
<keyword evidence="9" id="KW-1185">Reference proteome</keyword>
<dbReference type="OrthoDB" id="9803968at2"/>
<dbReference type="InterPro" id="IPR045851">
    <property type="entry name" value="AMP-bd_C_sf"/>
</dbReference>
<dbReference type="FunFam" id="3.30.300.30:FF:000008">
    <property type="entry name" value="2,3-dihydroxybenzoate-AMP ligase"/>
    <property type="match status" value="1"/>
</dbReference>
<evidence type="ECO:0000259" key="7">
    <source>
        <dbReference type="Pfam" id="PF13193"/>
    </source>
</evidence>
<dbReference type="PANTHER" id="PTHR43767">
    <property type="entry name" value="LONG-CHAIN-FATTY-ACID--COA LIGASE"/>
    <property type="match status" value="1"/>
</dbReference>
<evidence type="ECO:0000256" key="2">
    <source>
        <dbReference type="ARBA" id="ARBA00022598"/>
    </source>
</evidence>
<evidence type="ECO:0000256" key="5">
    <source>
        <dbReference type="ARBA" id="ARBA00067668"/>
    </source>
</evidence>
<keyword evidence="2 8" id="KW-0436">Ligase</keyword>
<dbReference type="InterPro" id="IPR050237">
    <property type="entry name" value="ATP-dep_AMP-bd_enzyme"/>
</dbReference>
<comment type="similarity">
    <text evidence="1">Belongs to the ATP-dependent AMP-binding enzyme family.</text>
</comment>
<dbReference type="PROSITE" id="PS00455">
    <property type="entry name" value="AMP_BINDING"/>
    <property type="match status" value="1"/>
</dbReference>
<dbReference type="Pfam" id="PF13193">
    <property type="entry name" value="AMP-binding_C"/>
    <property type="match status" value="1"/>
</dbReference>
<dbReference type="InterPro" id="IPR020845">
    <property type="entry name" value="AMP-binding_CS"/>
</dbReference>
<gene>
    <name evidence="8" type="ORF">OB2597_14641</name>
</gene>
<dbReference type="HOGENOM" id="CLU_000022_59_0_5"/>
<evidence type="ECO:0000313" key="9">
    <source>
        <dbReference type="Proteomes" id="UP000004318"/>
    </source>
</evidence>
<dbReference type="GO" id="GO:0016877">
    <property type="term" value="F:ligase activity, forming carbon-sulfur bonds"/>
    <property type="evidence" value="ECO:0007669"/>
    <property type="project" value="UniProtKB-ARBA"/>
</dbReference>
<protein>
    <recommendedName>
        <fullName evidence="5">3-methylmercaptopropionyl-CoA ligase</fullName>
        <ecNumber evidence="4">6.2.1.44</ecNumber>
    </recommendedName>
</protein>
<dbReference type="AlphaFoldDB" id="A3U290"/>
<dbReference type="eggNOG" id="COG0318">
    <property type="taxonomic scope" value="Bacteria"/>
</dbReference>
<evidence type="ECO:0000256" key="4">
    <source>
        <dbReference type="ARBA" id="ARBA00066616"/>
    </source>
</evidence>
<feature type="domain" description="AMP-binding enzyme C-terminal" evidence="7">
    <location>
        <begin position="411"/>
        <end position="484"/>
    </location>
</feature>
<dbReference type="InterPro" id="IPR000873">
    <property type="entry name" value="AMP-dep_synth/lig_dom"/>
</dbReference>
<evidence type="ECO:0000259" key="6">
    <source>
        <dbReference type="Pfam" id="PF00501"/>
    </source>
</evidence>
<organism evidence="8 9">
    <name type="scientific">Pseudooceanicola batsensis (strain ATCC BAA-863 / DSM 15984 / KCTC 12145 / HTCC2597)</name>
    <name type="common">Oceanicola batsensis</name>
    <dbReference type="NCBI Taxonomy" id="252305"/>
    <lineage>
        <taxon>Bacteria</taxon>
        <taxon>Pseudomonadati</taxon>
        <taxon>Pseudomonadota</taxon>
        <taxon>Alphaproteobacteria</taxon>
        <taxon>Rhodobacterales</taxon>
        <taxon>Paracoccaceae</taxon>
        <taxon>Pseudooceanicola</taxon>
    </lineage>
</organism>
<reference evidence="8 9" key="1">
    <citation type="journal article" date="2010" name="J. Bacteriol.">
        <title>Genome sequences of Oceanicola granulosus HTCC2516(T) and Oceanicola batsensis HTCC2597(TDelta).</title>
        <authorList>
            <person name="Thrash J.C."/>
            <person name="Cho J.C."/>
            <person name="Vergin K.L."/>
            <person name="Giovannoni S.J."/>
        </authorList>
    </citation>
    <scope>NUCLEOTIDE SEQUENCE [LARGE SCALE GENOMIC DNA]</scope>
    <source>
        <strain evidence="9">ATCC BAA-863 / DSM 15984 / KCTC 12145 / HTCC2597</strain>
    </source>
</reference>
<comment type="caution">
    <text evidence="8">The sequence shown here is derived from an EMBL/GenBank/DDBJ whole genome shotgun (WGS) entry which is preliminary data.</text>
</comment>
<feature type="domain" description="AMP-dependent synthetase/ligase" evidence="6">
    <location>
        <begin position="8"/>
        <end position="361"/>
    </location>
</feature>
<dbReference type="Gene3D" id="3.40.50.12780">
    <property type="entry name" value="N-terminal domain of ligase-like"/>
    <property type="match status" value="1"/>
</dbReference>
<dbReference type="STRING" id="252305.OB2597_14641"/>
<dbReference type="Proteomes" id="UP000004318">
    <property type="component" value="Unassembled WGS sequence"/>
</dbReference>
<dbReference type="RefSeq" id="WP_009807138.1">
    <property type="nucleotide sequence ID" value="NZ_CH724131.1"/>
</dbReference>
<sequence>MNPANWLSRAARLWPGAPALLRGETVVADYATFQARAARFGGWLREAGVRPGDRVALFAPNRADYLVVLYGTWMLGAAAVPINAKLHPREVAWMLEHSGAGVVVTDRNGAEGLAQAGVRIVDLDAGLPAGEPLEGCREMAGDSLAWLFYTSGTTGRPKGVQITCGNIMAMVAGYLADVDAVQRADVSLYAAPMSHGAGLYNFMYVIRGARHLVPESGGFDPREIFELGERVGNLCLFAAPTMVRRMTDLARAAGLTGEGIRTVIYGGGPMYVADIIEAVDLMGPRFVQIYGQGECPMCITALPREMVADRDHPDWRARLGSVGFAQANCEVRVVNREGEPVPTGESGEICARGAGVMSGYWQNPEATAETLKDGWLWTGDMGALSEDGFLTLQDRSKDLIISGGTNIYPREVEECLLTHPAVAEASVIGRPDPEWGEVVVACVVRAGTCSEAELDSHCLDRIARFKRPKVYAFVDALPKNAYGKVLKTELRSEYGS</sequence>
<name>A3U290_PSEBH</name>
<evidence type="ECO:0000313" key="8">
    <source>
        <dbReference type="EMBL" id="EAQ01690.1"/>
    </source>
</evidence>
<evidence type="ECO:0000256" key="1">
    <source>
        <dbReference type="ARBA" id="ARBA00006432"/>
    </source>
</evidence>
<accession>A3U290</accession>
<dbReference type="Pfam" id="PF00501">
    <property type="entry name" value="AMP-binding"/>
    <property type="match status" value="1"/>
</dbReference>
<dbReference type="InterPro" id="IPR025110">
    <property type="entry name" value="AMP-bd_C"/>
</dbReference>
<dbReference type="EC" id="6.2.1.44" evidence="4"/>
<evidence type="ECO:0000256" key="3">
    <source>
        <dbReference type="ARBA" id="ARBA00051915"/>
    </source>
</evidence>
<dbReference type="PANTHER" id="PTHR43767:SF7">
    <property type="entry name" value="MEDIUM_LONG-CHAIN-FATTY-ACID--COA LIGASE FADD8"/>
    <property type="match status" value="1"/>
</dbReference>
<dbReference type="EMBL" id="AAMO01000011">
    <property type="protein sequence ID" value="EAQ01690.1"/>
    <property type="molecule type" value="Genomic_DNA"/>
</dbReference>
<dbReference type="SUPFAM" id="SSF56801">
    <property type="entry name" value="Acetyl-CoA synthetase-like"/>
    <property type="match status" value="1"/>
</dbReference>
<comment type="catalytic activity">
    <reaction evidence="3">
        <text>3-(methylsulfanyl)propanoate + ATP + CoA = 3-(methylsulfanyl)propanoyl-CoA + AMP + diphosphate</text>
        <dbReference type="Rhea" id="RHEA:43052"/>
        <dbReference type="ChEBI" id="CHEBI:30616"/>
        <dbReference type="ChEBI" id="CHEBI:33019"/>
        <dbReference type="ChEBI" id="CHEBI:49016"/>
        <dbReference type="ChEBI" id="CHEBI:57287"/>
        <dbReference type="ChEBI" id="CHEBI:82815"/>
        <dbReference type="ChEBI" id="CHEBI:456215"/>
        <dbReference type="EC" id="6.2.1.44"/>
    </reaction>
    <physiologicalReaction direction="left-to-right" evidence="3">
        <dbReference type="Rhea" id="RHEA:43053"/>
    </physiologicalReaction>
</comment>